<name>A0A6V7PB55_ANACO</name>
<accession>A0A6V7PB55</accession>
<feature type="region of interest" description="Disordered" evidence="1">
    <location>
        <begin position="139"/>
        <end position="199"/>
    </location>
</feature>
<evidence type="ECO:0000256" key="1">
    <source>
        <dbReference type="SAM" id="MobiDB-lite"/>
    </source>
</evidence>
<gene>
    <name evidence="2" type="ORF">CB5_LOCUS11313</name>
</gene>
<dbReference type="PANTHER" id="PTHR33264">
    <property type="entry name" value="EXPRESSED PROTEIN"/>
    <property type="match status" value="1"/>
</dbReference>
<dbReference type="EMBL" id="LR862147">
    <property type="protein sequence ID" value="CAD1828102.1"/>
    <property type="molecule type" value="Genomic_DNA"/>
</dbReference>
<feature type="region of interest" description="Disordered" evidence="1">
    <location>
        <begin position="53"/>
        <end position="98"/>
    </location>
</feature>
<evidence type="ECO:0000313" key="2">
    <source>
        <dbReference type="EMBL" id="CAD1828102.1"/>
    </source>
</evidence>
<sequence>MYSSLNLSLFLKYFIKVTPRYCELLDLGHRRLFFTCCCAFTVLCPKARSIRRESPEDGGATAAEDHAASSRPAPSRPHPPPRTPLPFPPPLHRPRLGVPQVAPRNLHALASAAADALVVEDFEDQFAGGPKTKDFVAAMRRWGSTPSRRTEEGSKRRRGRDRSGGRRGAIEAAGKDEIDGGRGRCGGGGGGAAAEEGGGGGGGTAAECAAVCCCCPCAVVDLLVLAVVRLPAGICRRALRARASAPPSSATAMVGARKRKAPLLSPESSAAAAAAVGGGGGAEVVVVVVAVAEVEEEMEKEMWAKFYGAGFWRSPSQREDER</sequence>
<organism evidence="2">
    <name type="scientific">Ananas comosus var. bracteatus</name>
    <name type="common">red pineapple</name>
    <dbReference type="NCBI Taxonomy" id="296719"/>
    <lineage>
        <taxon>Eukaryota</taxon>
        <taxon>Viridiplantae</taxon>
        <taxon>Streptophyta</taxon>
        <taxon>Embryophyta</taxon>
        <taxon>Tracheophyta</taxon>
        <taxon>Spermatophyta</taxon>
        <taxon>Magnoliopsida</taxon>
        <taxon>Liliopsida</taxon>
        <taxon>Poales</taxon>
        <taxon>Bromeliaceae</taxon>
        <taxon>Bromelioideae</taxon>
        <taxon>Ananas</taxon>
    </lineage>
</organism>
<dbReference type="PANTHER" id="PTHR33264:SF8">
    <property type="entry name" value="EXPRESSED PROTEIN"/>
    <property type="match status" value="1"/>
</dbReference>
<reference evidence="2" key="1">
    <citation type="submission" date="2020-07" db="EMBL/GenBank/DDBJ databases">
        <authorList>
            <person name="Lin J."/>
        </authorList>
    </citation>
    <scope>NUCLEOTIDE SEQUENCE</scope>
</reference>
<feature type="compositionally biased region" description="Basic and acidic residues" evidence="1">
    <location>
        <begin position="173"/>
        <end position="182"/>
    </location>
</feature>
<protein>
    <submittedName>
        <fullName evidence="2">Uncharacterized protein</fullName>
    </submittedName>
</protein>
<feature type="compositionally biased region" description="Pro residues" evidence="1">
    <location>
        <begin position="74"/>
        <end position="91"/>
    </location>
</feature>
<feature type="compositionally biased region" description="Gly residues" evidence="1">
    <location>
        <begin position="183"/>
        <end position="199"/>
    </location>
</feature>
<proteinExistence type="predicted"/>
<dbReference type="AlphaFoldDB" id="A0A6V7PB55"/>